<gene>
    <name evidence="1" type="ORF">C9F04_16450</name>
</gene>
<dbReference type="Proteomes" id="UP000297749">
    <property type="component" value="Unassembled WGS sequence"/>
</dbReference>
<evidence type="ECO:0000313" key="1">
    <source>
        <dbReference type="EMBL" id="TGC82244.1"/>
    </source>
</evidence>
<organism evidence="1 2">
    <name type="scientific">Salmonella enterica subsp. enterica serovar Wilhelmsburg</name>
    <dbReference type="NCBI Taxonomy" id="1960126"/>
    <lineage>
        <taxon>Bacteria</taxon>
        <taxon>Pseudomonadati</taxon>
        <taxon>Pseudomonadota</taxon>
        <taxon>Gammaproteobacteria</taxon>
        <taxon>Enterobacterales</taxon>
        <taxon>Enterobacteriaceae</taxon>
        <taxon>Salmonella</taxon>
    </lineage>
</organism>
<sequence>DARFNIHFWVEEDHQGEEMYQQKKA</sequence>
<protein>
    <submittedName>
        <fullName evidence="1">Cytoplasmic protein</fullName>
    </submittedName>
</protein>
<dbReference type="AlphaFoldDB" id="A0A659Q837"/>
<comment type="caution">
    <text evidence="1">The sequence shown here is derived from an EMBL/GenBank/DDBJ whole genome shotgun (WGS) entry which is preliminary data.</text>
</comment>
<dbReference type="EMBL" id="PYKF01000533">
    <property type="protein sequence ID" value="TGC82244.1"/>
    <property type="molecule type" value="Genomic_DNA"/>
</dbReference>
<evidence type="ECO:0000313" key="2">
    <source>
        <dbReference type="Proteomes" id="UP000297749"/>
    </source>
</evidence>
<name>A0A659Q837_SALET</name>
<accession>A0A659Q837</accession>
<feature type="non-terminal residue" evidence="1">
    <location>
        <position position="1"/>
    </location>
</feature>
<proteinExistence type="predicted"/>
<reference evidence="1 2" key="1">
    <citation type="submission" date="2018-03" db="EMBL/GenBank/DDBJ databases">
        <title>Non-Typhoidal Salmonella genome sequencing and assembly.</title>
        <authorList>
            <person name="Matchawe C."/>
        </authorList>
    </citation>
    <scope>NUCLEOTIDE SEQUENCE [LARGE SCALE GENOMIC DNA]</scope>
    <source>
        <strain evidence="1 2">32eva</strain>
    </source>
</reference>